<dbReference type="InterPro" id="IPR036425">
    <property type="entry name" value="MoaB/Mog-like_dom_sf"/>
</dbReference>
<evidence type="ECO:0000313" key="3">
    <source>
        <dbReference type="EMBL" id="GLI56391.1"/>
    </source>
</evidence>
<dbReference type="SUPFAM" id="SSF53218">
    <property type="entry name" value="Molybdenum cofactor biosynthesis proteins"/>
    <property type="match status" value="1"/>
</dbReference>
<dbReference type="InterPro" id="IPR041424">
    <property type="entry name" value="CinA_KH"/>
</dbReference>
<dbReference type="Gene3D" id="3.40.980.10">
    <property type="entry name" value="MoaB/Mog-like domain"/>
    <property type="match status" value="1"/>
</dbReference>
<dbReference type="NCBIfam" id="NF001813">
    <property type="entry name" value="PRK00549.1"/>
    <property type="match status" value="1"/>
</dbReference>
<sequence length="402" mass="44802">MEASIILVGTELLNGMTVDTNSVYMAEELNKYGLEIVYKSTVRDNIEEIREAIEFAKKRTKLVILSGGLGPTMDDLTKEAVAGYLGLDLVVDPEEYRELERKFEERGIKLLPNNKKEVEKPVGAVSFKNDVGMAPAIYIDGIAAFPGVPRELYNMFPKFLEYYVKEEGIDDEMVIRDLLVWGIPESHLDDTLKDIFVEEDIHYEFLVKDYGIIVRLQSRNGMAHKIEGAAQEIYRRIGKNIFGEGHERLETRVTEELIRKDYTISLAESCTGGAVAAKLIDVPGVSQVLTEGIVCYSNEAKVERLGVSQATLDRYGAVSEETAREMLAGLTTDVGIATTGIAGPGGGSLEKPVGTVYIGIKVRDEVYIKRYNFKGSRERVRKLTVMNALFKLLKILDTRGNI</sequence>
<evidence type="ECO:0000259" key="2">
    <source>
        <dbReference type="SMART" id="SM00852"/>
    </source>
</evidence>
<name>A0A9W6GMF2_9FUSO</name>
<evidence type="ECO:0000256" key="1">
    <source>
        <dbReference type="HAMAP-Rule" id="MF_00226"/>
    </source>
</evidence>
<dbReference type="InterPro" id="IPR036653">
    <property type="entry name" value="CinA-like_C"/>
</dbReference>
<dbReference type="NCBIfam" id="TIGR00199">
    <property type="entry name" value="PncC_domain"/>
    <property type="match status" value="1"/>
</dbReference>
<dbReference type="InterPro" id="IPR001453">
    <property type="entry name" value="MoaB/Mog_dom"/>
</dbReference>
<dbReference type="InterPro" id="IPR050101">
    <property type="entry name" value="CinA"/>
</dbReference>
<dbReference type="HAMAP" id="MF_00226_B">
    <property type="entry name" value="CinA_B"/>
    <property type="match status" value="1"/>
</dbReference>
<organism evidence="3 4">
    <name type="scientific">Propionigenium maris DSM 9537</name>
    <dbReference type="NCBI Taxonomy" id="1123000"/>
    <lineage>
        <taxon>Bacteria</taxon>
        <taxon>Fusobacteriati</taxon>
        <taxon>Fusobacteriota</taxon>
        <taxon>Fusobacteriia</taxon>
        <taxon>Fusobacteriales</taxon>
        <taxon>Fusobacteriaceae</taxon>
        <taxon>Propionigenium</taxon>
    </lineage>
</organism>
<dbReference type="Pfam" id="PF18146">
    <property type="entry name" value="CinA_KH"/>
    <property type="match status" value="1"/>
</dbReference>
<dbReference type="InterPro" id="IPR008135">
    <property type="entry name" value="Competence-induced_CinA"/>
</dbReference>
<dbReference type="RefSeq" id="WP_281835530.1">
    <property type="nucleotide sequence ID" value="NZ_BSDY01000008.1"/>
</dbReference>
<proteinExistence type="inferred from homology"/>
<dbReference type="Pfam" id="PF00994">
    <property type="entry name" value="MoCF_biosynth"/>
    <property type="match status" value="1"/>
</dbReference>
<dbReference type="AlphaFoldDB" id="A0A9W6GMF2"/>
<accession>A0A9W6GMF2</accession>
<dbReference type="PANTHER" id="PTHR13939:SF0">
    <property type="entry name" value="NMN AMIDOHYDROLASE-LIKE PROTEIN YFAY"/>
    <property type="match status" value="1"/>
</dbReference>
<comment type="caution">
    <text evidence="3">The sequence shown here is derived from an EMBL/GenBank/DDBJ whole genome shotgun (WGS) entry which is preliminary data.</text>
</comment>
<dbReference type="Pfam" id="PF02464">
    <property type="entry name" value="CinA"/>
    <property type="match status" value="1"/>
</dbReference>
<evidence type="ECO:0000313" key="4">
    <source>
        <dbReference type="Proteomes" id="UP001144471"/>
    </source>
</evidence>
<protein>
    <recommendedName>
        <fullName evidence="1">CinA-like protein</fullName>
    </recommendedName>
</protein>
<dbReference type="SMART" id="SM00852">
    <property type="entry name" value="MoCF_biosynth"/>
    <property type="match status" value="1"/>
</dbReference>
<gene>
    <name evidence="3" type="ORF">PM10SUCC1_19050</name>
</gene>
<dbReference type="PANTHER" id="PTHR13939">
    <property type="entry name" value="NICOTINAMIDE-NUCLEOTIDE AMIDOHYDROLASE PNCC"/>
    <property type="match status" value="1"/>
</dbReference>
<dbReference type="Gene3D" id="3.90.950.20">
    <property type="entry name" value="CinA-like"/>
    <property type="match status" value="1"/>
</dbReference>
<dbReference type="Gene3D" id="3.30.70.2860">
    <property type="match status" value="1"/>
</dbReference>
<dbReference type="InterPro" id="IPR008136">
    <property type="entry name" value="CinA_C"/>
</dbReference>
<reference evidence="3" key="1">
    <citation type="submission" date="2022-12" db="EMBL/GenBank/DDBJ databases">
        <title>Reference genome sequencing for broad-spectrum identification of bacterial and archaeal isolates by mass spectrometry.</title>
        <authorList>
            <person name="Sekiguchi Y."/>
            <person name="Tourlousse D.M."/>
        </authorList>
    </citation>
    <scope>NUCLEOTIDE SEQUENCE</scope>
    <source>
        <strain evidence="3">10succ1</strain>
    </source>
</reference>
<dbReference type="CDD" id="cd00885">
    <property type="entry name" value="cinA"/>
    <property type="match status" value="1"/>
</dbReference>
<dbReference type="SUPFAM" id="SSF142433">
    <property type="entry name" value="CinA-like"/>
    <property type="match status" value="1"/>
</dbReference>
<keyword evidence="4" id="KW-1185">Reference proteome</keyword>
<comment type="similarity">
    <text evidence="1">Belongs to the CinA family.</text>
</comment>
<dbReference type="NCBIfam" id="TIGR00200">
    <property type="entry name" value="cinA_nterm"/>
    <property type="match status" value="1"/>
</dbReference>
<feature type="domain" description="MoaB/Mog" evidence="2">
    <location>
        <begin position="4"/>
        <end position="166"/>
    </location>
</feature>
<dbReference type="PIRSF" id="PIRSF006728">
    <property type="entry name" value="CinA"/>
    <property type="match status" value="1"/>
</dbReference>
<dbReference type="EMBL" id="BSDY01000008">
    <property type="protein sequence ID" value="GLI56391.1"/>
    <property type="molecule type" value="Genomic_DNA"/>
</dbReference>
<dbReference type="Proteomes" id="UP001144471">
    <property type="component" value="Unassembled WGS sequence"/>
</dbReference>